<evidence type="ECO:0000313" key="1">
    <source>
        <dbReference type="EMBL" id="ANR95915.1"/>
    </source>
</evidence>
<proteinExistence type="predicted"/>
<accession>A0A1B1ILK3</accession>
<sequence length="50" mass="5393">MACWSVGLCRVKGWPVHPGTFVSGCAALRGDVAPVLPWYFRSPLPSAYAD</sequence>
<dbReference type="EMBL" id="KX236309">
    <property type="protein sequence ID" value="ANR95915.1"/>
    <property type="molecule type" value="Genomic_DNA"/>
</dbReference>
<dbReference type="AlphaFoldDB" id="A0A1B1ILK3"/>
<geneLocation type="plasmid" evidence="1">
    <name>pMCR1.2-IT</name>
</geneLocation>
<protein>
    <submittedName>
        <fullName evidence="1">Uncharacterized protein</fullName>
    </submittedName>
</protein>
<keyword evidence="1" id="KW-0614">Plasmid</keyword>
<organism evidence="1">
    <name type="scientific">Klebsiella pneumoniae</name>
    <dbReference type="NCBI Taxonomy" id="573"/>
    <lineage>
        <taxon>Bacteria</taxon>
        <taxon>Pseudomonadati</taxon>
        <taxon>Pseudomonadota</taxon>
        <taxon>Gammaproteobacteria</taxon>
        <taxon>Enterobacterales</taxon>
        <taxon>Enterobacteriaceae</taxon>
        <taxon>Klebsiella/Raoultella group</taxon>
        <taxon>Klebsiella</taxon>
        <taxon>Klebsiella pneumoniae complex</taxon>
    </lineage>
</organism>
<name>A0A1B1ILK3_KLEPN</name>
<reference evidence="1" key="1">
    <citation type="journal article" date="2016" name="Antimicrob. Agents Chemother.">
        <title>mcr-1.2, a New mcr Variant Carried on a Transferable Plasmid from a Colistin-Resistant KPC Carbapenemase-Producing Klebsiella pneumoniae Strain of Sequence Type 512.</title>
        <authorList>
            <person name="Di Pilato V."/>
            <person name="Arena F."/>
            <person name="Tascini C."/>
            <person name="Cannatelli A."/>
            <person name="Henrici De Angelis L."/>
            <person name="Fortunato S."/>
            <person name="Giani T."/>
            <person name="Menichetti F."/>
            <person name="Rossolini G.M."/>
        </authorList>
    </citation>
    <scope>NUCLEOTIDE SEQUENCE</scope>
    <source>
        <strain evidence="1">KP-6884</strain>
        <plasmid evidence="1">pMCR1.2-IT</plasmid>
    </source>
</reference>